<feature type="region of interest" description="Disordered" evidence="1">
    <location>
        <begin position="312"/>
        <end position="338"/>
    </location>
</feature>
<gene>
    <name evidence="2" type="ORF">EVAR_90253_1</name>
</gene>
<comment type="caution">
    <text evidence="2">The sequence shown here is derived from an EMBL/GenBank/DDBJ whole genome shotgun (WGS) entry which is preliminary data.</text>
</comment>
<evidence type="ECO:0000313" key="3">
    <source>
        <dbReference type="Proteomes" id="UP000299102"/>
    </source>
</evidence>
<evidence type="ECO:0000256" key="1">
    <source>
        <dbReference type="SAM" id="MobiDB-lite"/>
    </source>
</evidence>
<feature type="region of interest" description="Disordered" evidence="1">
    <location>
        <begin position="1"/>
        <end position="47"/>
    </location>
</feature>
<accession>A0A4C2A4I7</accession>
<feature type="compositionally biased region" description="Low complexity" evidence="1">
    <location>
        <begin position="153"/>
        <end position="164"/>
    </location>
</feature>
<name>A0A4C2A4I7_EUMVA</name>
<sequence>MSNGNASPEEVGKCDKVTPKKLTQKTRMRGRRPHRKNKRAILPTQAEEPEYMHGVNSPEIIPMNGESKDLLIKTSRRRKLQGITGTQNDFIISGNMKTLPLQGQSVYALVDEEENYEPGLVLGEENSSGAIIYRCTTDGLKTKGTVGRKRLASESSELSESSNSAPPVRLEEVAGVEPEVQRTPRKIDGVKGILLIPCSANVLAAAPLRKIQNWRSSKTTRTPCRSWDLSHHRQPTIRGNAFPVNLCRYTRKPARVKTEKFTDTILLTCPPRSRYWKKMGVRISKEKRKAERTASNQALSLNMMKFLNQTASGSTVPSESIASTSTQQTSEIPLGNAPDALSTESELQLDVELGSCSSQSKWTLKFCAVK</sequence>
<keyword evidence="3" id="KW-1185">Reference proteome</keyword>
<dbReference type="Proteomes" id="UP000299102">
    <property type="component" value="Unassembled WGS sequence"/>
</dbReference>
<organism evidence="2 3">
    <name type="scientific">Eumeta variegata</name>
    <name type="common">Bagworm moth</name>
    <name type="synonym">Eumeta japonica</name>
    <dbReference type="NCBI Taxonomy" id="151549"/>
    <lineage>
        <taxon>Eukaryota</taxon>
        <taxon>Metazoa</taxon>
        <taxon>Ecdysozoa</taxon>
        <taxon>Arthropoda</taxon>
        <taxon>Hexapoda</taxon>
        <taxon>Insecta</taxon>
        <taxon>Pterygota</taxon>
        <taxon>Neoptera</taxon>
        <taxon>Endopterygota</taxon>
        <taxon>Lepidoptera</taxon>
        <taxon>Glossata</taxon>
        <taxon>Ditrysia</taxon>
        <taxon>Tineoidea</taxon>
        <taxon>Psychidae</taxon>
        <taxon>Oiketicinae</taxon>
        <taxon>Eumeta</taxon>
    </lineage>
</organism>
<evidence type="ECO:0000313" key="2">
    <source>
        <dbReference type="EMBL" id="GBP94109.1"/>
    </source>
</evidence>
<protein>
    <submittedName>
        <fullName evidence="2">Uncharacterized protein</fullName>
    </submittedName>
</protein>
<dbReference type="EMBL" id="BGZK01002464">
    <property type="protein sequence ID" value="GBP94109.1"/>
    <property type="molecule type" value="Genomic_DNA"/>
</dbReference>
<feature type="region of interest" description="Disordered" evidence="1">
    <location>
        <begin position="146"/>
        <end position="169"/>
    </location>
</feature>
<dbReference type="OrthoDB" id="129353at2759"/>
<feature type="compositionally biased region" description="Polar residues" evidence="1">
    <location>
        <begin position="312"/>
        <end position="331"/>
    </location>
</feature>
<proteinExistence type="predicted"/>
<dbReference type="AlphaFoldDB" id="A0A4C2A4I7"/>
<reference evidence="2 3" key="1">
    <citation type="journal article" date="2019" name="Commun. Biol.">
        <title>The bagworm genome reveals a unique fibroin gene that provides high tensile strength.</title>
        <authorList>
            <person name="Kono N."/>
            <person name="Nakamura H."/>
            <person name="Ohtoshi R."/>
            <person name="Tomita M."/>
            <person name="Numata K."/>
            <person name="Arakawa K."/>
        </authorList>
    </citation>
    <scope>NUCLEOTIDE SEQUENCE [LARGE SCALE GENOMIC DNA]</scope>
</reference>
<feature type="compositionally biased region" description="Basic residues" evidence="1">
    <location>
        <begin position="22"/>
        <end position="39"/>
    </location>
</feature>